<dbReference type="EMBL" id="REGN01001131">
    <property type="protein sequence ID" value="RNA36750.1"/>
    <property type="molecule type" value="Genomic_DNA"/>
</dbReference>
<proteinExistence type="predicted"/>
<organism evidence="1 2">
    <name type="scientific">Brachionus plicatilis</name>
    <name type="common">Marine rotifer</name>
    <name type="synonym">Brachionus muelleri</name>
    <dbReference type="NCBI Taxonomy" id="10195"/>
    <lineage>
        <taxon>Eukaryota</taxon>
        <taxon>Metazoa</taxon>
        <taxon>Spiralia</taxon>
        <taxon>Gnathifera</taxon>
        <taxon>Rotifera</taxon>
        <taxon>Eurotatoria</taxon>
        <taxon>Monogononta</taxon>
        <taxon>Pseudotrocha</taxon>
        <taxon>Ploima</taxon>
        <taxon>Brachionidae</taxon>
        <taxon>Brachionus</taxon>
    </lineage>
</organism>
<dbReference type="AlphaFoldDB" id="A0A3M7SM72"/>
<comment type="caution">
    <text evidence="1">The sequence shown here is derived from an EMBL/GenBank/DDBJ whole genome shotgun (WGS) entry which is preliminary data.</text>
</comment>
<keyword evidence="2" id="KW-1185">Reference proteome</keyword>
<name>A0A3M7SM72_BRAPC</name>
<evidence type="ECO:0000313" key="1">
    <source>
        <dbReference type="EMBL" id="RNA36750.1"/>
    </source>
</evidence>
<reference evidence="1 2" key="1">
    <citation type="journal article" date="2018" name="Sci. Rep.">
        <title>Genomic signatures of local adaptation to the degree of environmental predictability in rotifers.</title>
        <authorList>
            <person name="Franch-Gras L."/>
            <person name="Hahn C."/>
            <person name="Garcia-Roger E.M."/>
            <person name="Carmona M.J."/>
            <person name="Serra M."/>
            <person name="Gomez A."/>
        </authorList>
    </citation>
    <scope>NUCLEOTIDE SEQUENCE [LARGE SCALE GENOMIC DNA]</scope>
    <source>
        <strain evidence="1">HYR1</strain>
    </source>
</reference>
<accession>A0A3M7SM72</accession>
<gene>
    <name evidence="1" type="ORF">BpHYR1_002264</name>
</gene>
<dbReference type="Proteomes" id="UP000276133">
    <property type="component" value="Unassembled WGS sequence"/>
</dbReference>
<protein>
    <submittedName>
        <fullName evidence="1">Uncharacterized protein</fullName>
    </submittedName>
</protein>
<sequence>MFPLSPNDCPAFPECFPCVSSKAEHYLLTRVAEYLRTVFANDQLGELFALGTRCLGKLYVLDQVGQETVLGYFVDGIVVAGVAALGTRKYSFLDQGFSIKAFRLIDAFDGKETPDIFNRMEINMFRQLNKIQKEIFPSTLTFYPKFIFY</sequence>
<evidence type="ECO:0000313" key="2">
    <source>
        <dbReference type="Proteomes" id="UP000276133"/>
    </source>
</evidence>